<sequence length="231" mass="25745">MIGSTRTFDGKAQITTVIVVVPDELPTAVLADGQALQRDLKLNGAPTPRFWTQGLRPWHRRHMVDLRRQRGQSYTAGGPIKLLNLAGMRHAASLWAGARHHQWSQIVRGLPQATPWHVQLRRHEQDPKKVSLEWARAEFMAQPRVLAMATYNTAFGDAFDLDDVEAMQAGAHAYQAYRGMQAVCGDALITGEGEYLQPDSASMADWLTYLAAASRHLGSLDRDQRIIALKL</sequence>
<keyword evidence="2" id="KW-1185">Reference proteome</keyword>
<gene>
    <name evidence="1" type="ORF">IW245_002356</name>
</gene>
<evidence type="ECO:0000313" key="2">
    <source>
        <dbReference type="Proteomes" id="UP000622552"/>
    </source>
</evidence>
<proteinExistence type="predicted"/>
<protein>
    <submittedName>
        <fullName evidence="1">Uncharacterized protein</fullName>
    </submittedName>
</protein>
<dbReference type="RefSeq" id="WP_197003178.1">
    <property type="nucleotide sequence ID" value="NZ_BONS01000038.1"/>
</dbReference>
<organism evidence="1 2">
    <name type="scientific">Longispora fulva</name>
    <dbReference type="NCBI Taxonomy" id="619741"/>
    <lineage>
        <taxon>Bacteria</taxon>
        <taxon>Bacillati</taxon>
        <taxon>Actinomycetota</taxon>
        <taxon>Actinomycetes</taxon>
        <taxon>Micromonosporales</taxon>
        <taxon>Micromonosporaceae</taxon>
        <taxon>Longispora</taxon>
    </lineage>
</organism>
<dbReference type="EMBL" id="JADOUF010000001">
    <property type="protein sequence ID" value="MBG6136162.1"/>
    <property type="molecule type" value="Genomic_DNA"/>
</dbReference>
<dbReference type="Proteomes" id="UP000622552">
    <property type="component" value="Unassembled WGS sequence"/>
</dbReference>
<comment type="caution">
    <text evidence="1">The sequence shown here is derived from an EMBL/GenBank/DDBJ whole genome shotgun (WGS) entry which is preliminary data.</text>
</comment>
<dbReference type="AlphaFoldDB" id="A0A8J7GGB6"/>
<reference evidence="1" key="1">
    <citation type="submission" date="2020-11" db="EMBL/GenBank/DDBJ databases">
        <title>Sequencing the genomes of 1000 actinobacteria strains.</title>
        <authorList>
            <person name="Klenk H.-P."/>
        </authorList>
    </citation>
    <scope>NUCLEOTIDE SEQUENCE</scope>
    <source>
        <strain evidence="1">DSM 45356</strain>
    </source>
</reference>
<name>A0A8J7GGB6_9ACTN</name>
<evidence type="ECO:0000313" key="1">
    <source>
        <dbReference type="EMBL" id="MBG6136162.1"/>
    </source>
</evidence>
<accession>A0A8J7GGB6</accession>